<dbReference type="EMBL" id="OU342829">
    <property type="protein sequence ID" value="CAG7581478.1"/>
    <property type="molecule type" value="Genomic_DNA"/>
</dbReference>
<reference evidence="1" key="1">
    <citation type="submission" date="2021-06" db="EMBL/GenBank/DDBJ databases">
        <authorList>
            <person name="Gannon L."/>
            <person name="Redgwell R T."/>
            <person name="Michniewski S."/>
            <person name="Harrison D C."/>
            <person name="Millard A."/>
        </authorList>
    </citation>
    <scope>NUCLEOTIDE SEQUENCE</scope>
</reference>
<gene>
    <name evidence="1" type="ORF">SLAVMIC_00862</name>
</gene>
<sequence length="61" mass="7633">MKFKIKIDKIEYTKYSEDSRWHATKCESTYVNDEEQKIVEETFRLQKIEEREKRFKEILDK</sequence>
<organism evidence="1">
    <name type="scientific">uncultured marine phage</name>
    <dbReference type="NCBI Taxonomy" id="707152"/>
    <lineage>
        <taxon>Viruses</taxon>
        <taxon>environmental samples</taxon>
    </lineage>
</organism>
<accession>A0A8D9CDS3</accession>
<protein>
    <submittedName>
        <fullName evidence="1">Uncharacterized protein</fullName>
    </submittedName>
</protein>
<proteinExistence type="predicted"/>
<evidence type="ECO:0000313" key="1">
    <source>
        <dbReference type="EMBL" id="CAG7581478.1"/>
    </source>
</evidence>
<name>A0A8D9CDS3_9VIRU</name>